<dbReference type="AlphaFoldDB" id="A0AAW1PH38"/>
<proteinExistence type="predicted"/>
<accession>A0AAW1PH38</accession>
<keyword evidence="2" id="KW-1185">Reference proteome</keyword>
<evidence type="ECO:0000313" key="1">
    <source>
        <dbReference type="EMBL" id="KAK9807417.1"/>
    </source>
</evidence>
<dbReference type="EMBL" id="JALJOQ010000030">
    <property type="protein sequence ID" value="KAK9807417.1"/>
    <property type="molecule type" value="Genomic_DNA"/>
</dbReference>
<name>A0AAW1PH38_9CHLO</name>
<organism evidence="1 2">
    <name type="scientific">Symbiochloris irregularis</name>
    <dbReference type="NCBI Taxonomy" id="706552"/>
    <lineage>
        <taxon>Eukaryota</taxon>
        <taxon>Viridiplantae</taxon>
        <taxon>Chlorophyta</taxon>
        <taxon>core chlorophytes</taxon>
        <taxon>Trebouxiophyceae</taxon>
        <taxon>Trebouxiales</taxon>
        <taxon>Trebouxiaceae</taxon>
        <taxon>Symbiochloris</taxon>
    </lineage>
</organism>
<dbReference type="Proteomes" id="UP001465755">
    <property type="component" value="Unassembled WGS sequence"/>
</dbReference>
<reference evidence="1 2" key="1">
    <citation type="journal article" date="2024" name="Nat. Commun.">
        <title>Phylogenomics reveals the evolutionary origins of lichenization in chlorophyte algae.</title>
        <authorList>
            <person name="Puginier C."/>
            <person name="Libourel C."/>
            <person name="Otte J."/>
            <person name="Skaloud P."/>
            <person name="Haon M."/>
            <person name="Grisel S."/>
            <person name="Petersen M."/>
            <person name="Berrin J.G."/>
            <person name="Delaux P.M."/>
            <person name="Dal Grande F."/>
            <person name="Keller J."/>
        </authorList>
    </citation>
    <scope>NUCLEOTIDE SEQUENCE [LARGE SCALE GENOMIC DNA]</scope>
    <source>
        <strain evidence="1 2">SAG 2036</strain>
    </source>
</reference>
<protein>
    <submittedName>
        <fullName evidence="1">Uncharacterized protein</fullName>
    </submittedName>
</protein>
<gene>
    <name evidence="1" type="ORF">WJX73_003374</name>
</gene>
<comment type="caution">
    <text evidence="1">The sequence shown here is derived from an EMBL/GenBank/DDBJ whole genome shotgun (WGS) entry which is preliminary data.</text>
</comment>
<sequence>MKVQSKHAQIMRPSTWVWSPLDRDLIEMPWRVVETLHGWQTGSTAPWAQQPMWSARDGVIPADVGYFATAVLIPRMQHCGELDLMLPAQEQFISYDTLQAQMREDNPGCQRPGFELRHQLEVLGYRVADIPAPVPPDWYLAASQKAASTAARLAAALPGFEQVDGAVGIRLFSVAVQLYIQRNKWLTTTVMRAYAAELDIDTFSLRDLLHQRGSSRCQSQEGSWTCQWASAL</sequence>
<evidence type="ECO:0000313" key="2">
    <source>
        <dbReference type="Proteomes" id="UP001465755"/>
    </source>
</evidence>